<accession>A0ABT5X9Q3</accession>
<dbReference type="InterPro" id="IPR005358">
    <property type="entry name" value="Puta_zinc/iron-chelating_dom"/>
</dbReference>
<dbReference type="Pfam" id="PF03692">
    <property type="entry name" value="CxxCxxCC"/>
    <property type="match status" value="1"/>
</dbReference>
<evidence type="ECO:0000313" key="1">
    <source>
        <dbReference type="EMBL" id="MDF0591400.1"/>
    </source>
</evidence>
<proteinExistence type="predicted"/>
<reference evidence="1 2" key="1">
    <citation type="submission" date="2023-03" db="EMBL/GenBank/DDBJ databases">
        <title>WGS of Methanotrichaceae archaeon Mx.</title>
        <authorList>
            <person name="Sorokin D.Y."/>
            <person name="Merkel A.Y."/>
        </authorList>
    </citation>
    <scope>NUCLEOTIDE SEQUENCE [LARGE SCALE GENOMIC DNA]</scope>
    <source>
        <strain evidence="1 2">Mx</strain>
    </source>
</reference>
<dbReference type="Proteomes" id="UP001220010">
    <property type="component" value="Unassembled WGS sequence"/>
</dbReference>
<organism evidence="1 2">
    <name type="scientific">Candidatus Methanocrinis natronophilus</name>
    <dbReference type="NCBI Taxonomy" id="3033396"/>
    <lineage>
        <taxon>Archaea</taxon>
        <taxon>Methanobacteriati</taxon>
        <taxon>Methanobacteriota</taxon>
        <taxon>Stenosarchaea group</taxon>
        <taxon>Methanomicrobia</taxon>
        <taxon>Methanotrichales</taxon>
        <taxon>Methanotrichaceae</taxon>
        <taxon>Methanocrinis</taxon>
    </lineage>
</organism>
<protein>
    <submittedName>
        <fullName evidence="1">YkgJ family cysteine cluster protein</fullName>
    </submittedName>
</protein>
<gene>
    <name evidence="1" type="ORF">P0O15_09540</name>
</gene>
<evidence type="ECO:0000313" key="2">
    <source>
        <dbReference type="Proteomes" id="UP001220010"/>
    </source>
</evidence>
<keyword evidence="2" id="KW-1185">Reference proteome</keyword>
<dbReference type="EMBL" id="JARFPK010000038">
    <property type="protein sequence ID" value="MDF0591400.1"/>
    <property type="molecule type" value="Genomic_DNA"/>
</dbReference>
<sequence>MIDGWIRRRFFWYLRREVVVEWEAKKIGRCNRCGRCCWGCPAFDARGMRCRIYPLRPEICKAFPLVPQDISEIEGCGYEFRP</sequence>
<dbReference type="RefSeq" id="WP_316967132.1">
    <property type="nucleotide sequence ID" value="NZ_JARFPK010000038.1"/>
</dbReference>
<comment type="caution">
    <text evidence="1">The sequence shown here is derived from an EMBL/GenBank/DDBJ whole genome shotgun (WGS) entry which is preliminary data.</text>
</comment>
<name>A0ABT5X9Q3_9EURY</name>